<dbReference type="AlphaFoldDB" id="A0AAW8Q0T4"/>
<organism evidence="2 3">
    <name type="scientific">Vibrio parahaemolyticus</name>
    <dbReference type="NCBI Taxonomy" id="670"/>
    <lineage>
        <taxon>Bacteria</taxon>
        <taxon>Pseudomonadati</taxon>
        <taxon>Pseudomonadota</taxon>
        <taxon>Gammaproteobacteria</taxon>
        <taxon>Vibrionales</taxon>
        <taxon>Vibrionaceae</taxon>
        <taxon>Vibrio</taxon>
    </lineage>
</organism>
<reference evidence="2" key="1">
    <citation type="submission" date="2023-06" db="EMBL/GenBank/DDBJ databases">
        <title>Genomic Diversity of Vibrio spp. and Metagenomic Analysis of Pathogens in Florida Gulf Coastal Waters Following Hurricane Ian.</title>
        <authorList>
            <person name="Brumfield K.D."/>
        </authorList>
    </citation>
    <scope>NUCLEOTIDE SEQUENCE</scope>
    <source>
        <strain evidence="2">WBS2B-138</strain>
    </source>
</reference>
<keyword evidence="1" id="KW-0732">Signal</keyword>
<dbReference type="SMART" id="SM00671">
    <property type="entry name" value="SEL1"/>
    <property type="match status" value="5"/>
</dbReference>
<dbReference type="Gene3D" id="1.25.40.10">
    <property type="entry name" value="Tetratricopeptide repeat domain"/>
    <property type="match status" value="1"/>
</dbReference>
<accession>A0AAW8Q0T4</accession>
<feature type="chain" id="PRO_5043645230" evidence="1">
    <location>
        <begin position="26"/>
        <end position="258"/>
    </location>
</feature>
<name>A0AAW8Q0T4_VIBPH</name>
<sequence length="258" mass="28924">MTIFKPKLSVASVLLLTITPTPLLATDTNLSNLETQQVVYKISDTDLKDKLELSKAYLFGQGKEQDVEQGFSMLLELSLQGYAEAQSDLAELFVFSIQDDKEAVKWYRKAAEQGHADAQHNLGTMYNQGKGVPKNDKEAVKWYRKAAEQGHAEAQFQLGLMHTYGVGVLENHKKGLSWLRKAAEQEHATAQKLIGTMYVLGLGTPQNKTKAYMWFALSKYNGDKEASELMNNSLMNSINIDEAQRMAQQCLDSNYKDC</sequence>
<evidence type="ECO:0000313" key="3">
    <source>
        <dbReference type="Proteomes" id="UP001253193"/>
    </source>
</evidence>
<gene>
    <name evidence="2" type="ORF">QX249_11395</name>
</gene>
<evidence type="ECO:0000313" key="2">
    <source>
        <dbReference type="EMBL" id="MDS1821269.1"/>
    </source>
</evidence>
<dbReference type="Proteomes" id="UP001253193">
    <property type="component" value="Unassembled WGS sequence"/>
</dbReference>
<dbReference type="EMBL" id="JAUHGG010000003">
    <property type="protein sequence ID" value="MDS1821269.1"/>
    <property type="molecule type" value="Genomic_DNA"/>
</dbReference>
<dbReference type="SUPFAM" id="SSF81901">
    <property type="entry name" value="HCP-like"/>
    <property type="match status" value="1"/>
</dbReference>
<dbReference type="InterPro" id="IPR052748">
    <property type="entry name" value="ISR_Activator"/>
</dbReference>
<dbReference type="PANTHER" id="PTHR45011">
    <property type="entry name" value="DAP3-BINDING CELL DEATH ENHANCER 1"/>
    <property type="match status" value="1"/>
</dbReference>
<dbReference type="InterPro" id="IPR006597">
    <property type="entry name" value="Sel1-like"/>
</dbReference>
<dbReference type="PANTHER" id="PTHR45011:SF1">
    <property type="entry name" value="DAP3-BINDING CELL DEATH ENHANCER 1"/>
    <property type="match status" value="1"/>
</dbReference>
<comment type="caution">
    <text evidence="2">The sequence shown here is derived from an EMBL/GenBank/DDBJ whole genome shotgun (WGS) entry which is preliminary data.</text>
</comment>
<dbReference type="InterPro" id="IPR011990">
    <property type="entry name" value="TPR-like_helical_dom_sf"/>
</dbReference>
<dbReference type="RefSeq" id="WP_311020142.1">
    <property type="nucleotide sequence ID" value="NZ_JAUHGG010000003.1"/>
</dbReference>
<dbReference type="Pfam" id="PF08238">
    <property type="entry name" value="Sel1"/>
    <property type="match status" value="5"/>
</dbReference>
<protein>
    <submittedName>
        <fullName evidence="2">Tetratricopeptide repeat protein</fullName>
    </submittedName>
</protein>
<proteinExistence type="predicted"/>
<evidence type="ECO:0000256" key="1">
    <source>
        <dbReference type="SAM" id="SignalP"/>
    </source>
</evidence>
<feature type="signal peptide" evidence="1">
    <location>
        <begin position="1"/>
        <end position="25"/>
    </location>
</feature>